<protein>
    <submittedName>
        <fullName evidence="2">Class I SAM-dependent methyltransferase</fullName>
        <ecNumber evidence="2">2.1.1.-</ecNumber>
    </submittedName>
</protein>
<dbReference type="Gene3D" id="3.40.50.150">
    <property type="entry name" value="Vaccinia Virus protein VP39"/>
    <property type="match status" value="1"/>
</dbReference>
<dbReference type="EMBL" id="JBHSCN010000006">
    <property type="protein sequence ID" value="MFC4244497.1"/>
    <property type="molecule type" value="Genomic_DNA"/>
</dbReference>
<feature type="domain" description="Methyltransferase type 11" evidence="1">
    <location>
        <begin position="54"/>
        <end position="150"/>
    </location>
</feature>
<proteinExistence type="predicted"/>
<dbReference type="CDD" id="cd02440">
    <property type="entry name" value="AdoMet_MTases"/>
    <property type="match status" value="1"/>
</dbReference>
<dbReference type="SUPFAM" id="SSF53335">
    <property type="entry name" value="S-adenosyl-L-methionine-dependent methyltransferases"/>
    <property type="match status" value="1"/>
</dbReference>
<evidence type="ECO:0000259" key="1">
    <source>
        <dbReference type="Pfam" id="PF08241"/>
    </source>
</evidence>
<keyword evidence="2" id="KW-0489">Methyltransferase</keyword>
<dbReference type="GO" id="GO:0032259">
    <property type="term" value="P:methylation"/>
    <property type="evidence" value="ECO:0007669"/>
    <property type="project" value="UniProtKB-KW"/>
</dbReference>
<sequence length="206" mass="22343">MANKPRGVPPDAVTAYSGRATDYDVGVRGRLHRGIANRVVTTAVRVAPAPRRVLDVGSGTGFLLRRLAQRLPQTAELVGVEPAPGMIRVAEAAAAETRIRFLSGVAEQLPFPDAYFDLVTTVTSFDHWPDQLQGLRECARVLRPGGQFVLCDRISSVFALTAPGRRQRKARTPRRVEYLLGQAGLTGPTWQPSYALIIGTVSATKL</sequence>
<dbReference type="InterPro" id="IPR013216">
    <property type="entry name" value="Methyltransf_11"/>
</dbReference>
<dbReference type="RefSeq" id="WP_390230121.1">
    <property type="nucleotide sequence ID" value="NZ_JBHSCN010000006.1"/>
</dbReference>
<dbReference type="Proteomes" id="UP001595900">
    <property type="component" value="Unassembled WGS sequence"/>
</dbReference>
<dbReference type="Pfam" id="PF08241">
    <property type="entry name" value="Methyltransf_11"/>
    <property type="match status" value="1"/>
</dbReference>
<evidence type="ECO:0000313" key="3">
    <source>
        <dbReference type="Proteomes" id="UP001595900"/>
    </source>
</evidence>
<dbReference type="InterPro" id="IPR029063">
    <property type="entry name" value="SAM-dependent_MTases_sf"/>
</dbReference>
<reference evidence="3" key="1">
    <citation type="journal article" date="2019" name="Int. J. Syst. Evol. Microbiol.">
        <title>The Global Catalogue of Microorganisms (GCM) 10K type strain sequencing project: providing services to taxonomists for standard genome sequencing and annotation.</title>
        <authorList>
            <consortium name="The Broad Institute Genomics Platform"/>
            <consortium name="The Broad Institute Genome Sequencing Center for Infectious Disease"/>
            <person name="Wu L."/>
            <person name="Ma J."/>
        </authorList>
    </citation>
    <scope>NUCLEOTIDE SEQUENCE [LARGE SCALE GENOMIC DNA]</scope>
    <source>
        <strain evidence="3">CGMCC 1.10363</strain>
    </source>
</reference>
<dbReference type="PANTHER" id="PTHR42912:SF93">
    <property type="entry name" value="N6-ADENOSINE-METHYLTRANSFERASE TMT1A"/>
    <property type="match status" value="1"/>
</dbReference>
<name>A0ABV8QAL1_9MICO</name>
<keyword evidence="2" id="KW-0808">Transferase</keyword>
<keyword evidence="3" id="KW-1185">Reference proteome</keyword>
<organism evidence="2 3">
    <name type="scientific">Gryllotalpicola reticulitermitis</name>
    <dbReference type="NCBI Taxonomy" id="1184153"/>
    <lineage>
        <taxon>Bacteria</taxon>
        <taxon>Bacillati</taxon>
        <taxon>Actinomycetota</taxon>
        <taxon>Actinomycetes</taxon>
        <taxon>Micrococcales</taxon>
        <taxon>Microbacteriaceae</taxon>
        <taxon>Gryllotalpicola</taxon>
    </lineage>
</organism>
<dbReference type="EC" id="2.1.1.-" evidence="2"/>
<dbReference type="InterPro" id="IPR050508">
    <property type="entry name" value="Methyltransf_Superfamily"/>
</dbReference>
<dbReference type="GO" id="GO:0008168">
    <property type="term" value="F:methyltransferase activity"/>
    <property type="evidence" value="ECO:0007669"/>
    <property type="project" value="UniProtKB-KW"/>
</dbReference>
<accession>A0ABV8QAL1</accession>
<comment type="caution">
    <text evidence="2">The sequence shown here is derived from an EMBL/GenBank/DDBJ whole genome shotgun (WGS) entry which is preliminary data.</text>
</comment>
<gene>
    <name evidence="2" type="ORF">ACFOYW_14060</name>
</gene>
<evidence type="ECO:0000313" key="2">
    <source>
        <dbReference type="EMBL" id="MFC4244497.1"/>
    </source>
</evidence>
<dbReference type="PANTHER" id="PTHR42912">
    <property type="entry name" value="METHYLTRANSFERASE"/>
    <property type="match status" value="1"/>
</dbReference>